<reference evidence="1" key="1">
    <citation type="journal article" date="2020" name="Stud. Mycol.">
        <title>101 Dothideomycetes genomes: a test case for predicting lifestyles and emergence of pathogens.</title>
        <authorList>
            <person name="Haridas S."/>
            <person name="Albert R."/>
            <person name="Binder M."/>
            <person name="Bloem J."/>
            <person name="Labutti K."/>
            <person name="Salamov A."/>
            <person name="Andreopoulos B."/>
            <person name="Baker S."/>
            <person name="Barry K."/>
            <person name="Bills G."/>
            <person name="Bluhm B."/>
            <person name="Cannon C."/>
            <person name="Castanera R."/>
            <person name="Culley D."/>
            <person name="Daum C."/>
            <person name="Ezra D."/>
            <person name="Gonzalez J."/>
            <person name="Henrissat B."/>
            <person name="Kuo A."/>
            <person name="Liang C."/>
            <person name="Lipzen A."/>
            <person name="Lutzoni F."/>
            <person name="Magnuson J."/>
            <person name="Mondo S."/>
            <person name="Nolan M."/>
            <person name="Ohm R."/>
            <person name="Pangilinan J."/>
            <person name="Park H.-J."/>
            <person name="Ramirez L."/>
            <person name="Alfaro M."/>
            <person name="Sun H."/>
            <person name="Tritt A."/>
            <person name="Yoshinaga Y."/>
            <person name="Zwiers L.-H."/>
            <person name="Turgeon B."/>
            <person name="Goodwin S."/>
            <person name="Spatafora J."/>
            <person name="Crous P."/>
            <person name="Grigoriev I."/>
        </authorList>
    </citation>
    <scope>NUCLEOTIDE SEQUENCE</scope>
    <source>
        <strain evidence="1">CBS 473.64</strain>
    </source>
</reference>
<organism evidence="1 2">
    <name type="scientific">Massarina eburnea CBS 473.64</name>
    <dbReference type="NCBI Taxonomy" id="1395130"/>
    <lineage>
        <taxon>Eukaryota</taxon>
        <taxon>Fungi</taxon>
        <taxon>Dikarya</taxon>
        <taxon>Ascomycota</taxon>
        <taxon>Pezizomycotina</taxon>
        <taxon>Dothideomycetes</taxon>
        <taxon>Pleosporomycetidae</taxon>
        <taxon>Pleosporales</taxon>
        <taxon>Massarineae</taxon>
        <taxon>Massarinaceae</taxon>
        <taxon>Massarina</taxon>
    </lineage>
</organism>
<dbReference type="Proteomes" id="UP000799753">
    <property type="component" value="Unassembled WGS sequence"/>
</dbReference>
<gene>
    <name evidence="1" type="ORF">P280DRAFT_465396</name>
</gene>
<evidence type="ECO:0000313" key="1">
    <source>
        <dbReference type="EMBL" id="KAF2645592.1"/>
    </source>
</evidence>
<accession>A0A6A6SE64</accession>
<protein>
    <submittedName>
        <fullName evidence="1">Uncharacterized protein</fullName>
    </submittedName>
</protein>
<evidence type="ECO:0000313" key="2">
    <source>
        <dbReference type="Proteomes" id="UP000799753"/>
    </source>
</evidence>
<dbReference type="AlphaFoldDB" id="A0A6A6SE64"/>
<keyword evidence="2" id="KW-1185">Reference proteome</keyword>
<dbReference type="EMBL" id="MU006777">
    <property type="protein sequence ID" value="KAF2645592.1"/>
    <property type="molecule type" value="Genomic_DNA"/>
</dbReference>
<proteinExistence type="predicted"/>
<sequence>MSVIDLGRRCNLARAVEKHRQALTSCHLPSSSPSRGYAYAALSWRLLCESDYSTHVCREQNDLSICSPSHADFRSVTLTALACCEARNGDAYMNGCKLEIPTAYLAGFGARRDEVYERPFDDRAMAADPKTLEIKTCPATYPFYWLTGPA</sequence>
<name>A0A6A6SE64_9PLEO</name>